<dbReference type="AntiFam" id="ANF00214">
    <property type="entry name" value="Shadow ORF (opposite aco-1)"/>
</dbReference>
<dbReference type="AlphaFoldDB" id="A0A645A3F8"/>
<name>A0A645A3F8_9ZZZZ</name>
<gene>
    <name evidence="1" type="ORF">SDC9_93497</name>
</gene>
<proteinExistence type="predicted"/>
<dbReference type="EMBL" id="VSSQ01011417">
    <property type="protein sequence ID" value="MPM46791.1"/>
    <property type="molecule type" value="Genomic_DNA"/>
</dbReference>
<evidence type="ECO:0000313" key="1">
    <source>
        <dbReference type="EMBL" id="MPM46791.1"/>
    </source>
</evidence>
<protein>
    <submittedName>
        <fullName evidence="1">Uncharacterized protein</fullName>
    </submittedName>
</protein>
<organism evidence="1">
    <name type="scientific">bioreactor metagenome</name>
    <dbReference type="NCBI Taxonomy" id="1076179"/>
    <lineage>
        <taxon>unclassified sequences</taxon>
        <taxon>metagenomes</taxon>
        <taxon>ecological metagenomes</taxon>
    </lineage>
</organism>
<comment type="caution">
    <text evidence="1">The sequence shown here is derived from an EMBL/GenBank/DDBJ whole genome shotgun (WGS) entry which is preliminary data.</text>
</comment>
<reference evidence="1" key="1">
    <citation type="submission" date="2019-08" db="EMBL/GenBank/DDBJ databases">
        <authorList>
            <person name="Kucharzyk K."/>
            <person name="Murdoch R.W."/>
            <person name="Higgins S."/>
            <person name="Loffler F."/>
        </authorList>
    </citation>
    <scope>NUCLEOTIDE SEQUENCE</scope>
</reference>
<accession>A0A645A3F8</accession>
<sequence length="203" mass="22063">MNVSGISTPVIEGRRLALNALPFFITLKEVCIIGFVKFRRYVGGDGRIDLGCGRPNVAQVDRLALRVHSQRFARQINFCAARQSIGHHQSGRSQVIGLHQRMHAPLKVAIARDNGRYGQFVGLYTFFKFCRQRTAVANTGGAAVPGQGKAQLGQRLHQTCLFQISSDHAGTGGQTGLDPGPGAQAACYGFFGKQSCPQHDERV</sequence>